<organism evidence="9 10">
    <name type="scientific">Penicillium chermesinum</name>
    <dbReference type="NCBI Taxonomy" id="63820"/>
    <lineage>
        <taxon>Eukaryota</taxon>
        <taxon>Fungi</taxon>
        <taxon>Dikarya</taxon>
        <taxon>Ascomycota</taxon>
        <taxon>Pezizomycotina</taxon>
        <taxon>Eurotiomycetes</taxon>
        <taxon>Eurotiomycetidae</taxon>
        <taxon>Eurotiales</taxon>
        <taxon>Aspergillaceae</taxon>
        <taxon>Penicillium</taxon>
    </lineage>
</organism>
<evidence type="ECO:0000256" key="1">
    <source>
        <dbReference type="ARBA" id="ARBA00004123"/>
    </source>
</evidence>
<evidence type="ECO:0000256" key="7">
    <source>
        <dbReference type="SAM" id="MobiDB-lite"/>
    </source>
</evidence>
<dbReference type="RefSeq" id="XP_058333509.1">
    <property type="nucleotide sequence ID" value="XM_058470368.1"/>
</dbReference>
<dbReference type="PANTHER" id="PTHR31001:SF50">
    <property type="entry name" value="ZN(II)2CYS6 TRANSCRIPTION FACTOR (EUROFUNG)"/>
    <property type="match status" value="1"/>
</dbReference>
<gene>
    <name evidence="9" type="ORF">N7468_001071</name>
</gene>
<dbReference type="OrthoDB" id="435881at2759"/>
<evidence type="ECO:0000256" key="2">
    <source>
        <dbReference type="ARBA" id="ARBA00022723"/>
    </source>
</evidence>
<dbReference type="Pfam" id="PF04082">
    <property type="entry name" value="Fungal_trans"/>
    <property type="match status" value="1"/>
</dbReference>
<accession>A0A9W9PI48</accession>
<dbReference type="GO" id="GO:0003677">
    <property type="term" value="F:DNA binding"/>
    <property type="evidence" value="ECO:0007669"/>
    <property type="project" value="UniProtKB-KW"/>
</dbReference>
<feature type="compositionally biased region" description="Low complexity" evidence="7">
    <location>
        <begin position="11"/>
        <end position="36"/>
    </location>
</feature>
<evidence type="ECO:0000256" key="4">
    <source>
        <dbReference type="ARBA" id="ARBA00023125"/>
    </source>
</evidence>
<dbReference type="Gene3D" id="4.10.240.10">
    <property type="entry name" value="Zn(2)-C6 fungal-type DNA-binding domain"/>
    <property type="match status" value="1"/>
</dbReference>
<feature type="region of interest" description="Disordered" evidence="7">
    <location>
        <begin position="205"/>
        <end position="224"/>
    </location>
</feature>
<evidence type="ECO:0000256" key="6">
    <source>
        <dbReference type="ARBA" id="ARBA00023242"/>
    </source>
</evidence>
<keyword evidence="3" id="KW-0805">Transcription regulation</keyword>
<evidence type="ECO:0000259" key="8">
    <source>
        <dbReference type="PROSITE" id="PS50048"/>
    </source>
</evidence>
<reference evidence="9" key="1">
    <citation type="submission" date="2022-11" db="EMBL/GenBank/DDBJ databases">
        <authorList>
            <person name="Petersen C."/>
        </authorList>
    </citation>
    <scope>NUCLEOTIDE SEQUENCE</scope>
    <source>
        <strain evidence="9">IBT 19713</strain>
    </source>
</reference>
<proteinExistence type="predicted"/>
<keyword evidence="5" id="KW-0804">Transcription</keyword>
<dbReference type="GO" id="GO:0006351">
    <property type="term" value="P:DNA-templated transcription"/>
    <property type="evidence" value="ECO:0007669"/>
    <property type="project" value="InterPro"/>
</dbReference>
<dbReference type="InterPro" id="IPR050613">
    <property type="entry name" value="Sec_Metabolite_Reg"/>
</dbReference>
<dbReference type="GeneID" id="83197671"/>
<dbReference type="InterPro" id="IPR036864">
    <property type="entry name" value="Zn2-C6_fun-type_DNA-bd_sf"/>
</dbReference>
<evidence type="ECO:0000313" key="10">
    <source>
        <dbReference type="Proteomes" id="UP001150941"/>
    </source>
</evidence>
<dbReference type="GO" id="GO:0000981">
    <property type="term" value="F:DNA-binding transcription factor activity, RNA polymerase II-specific"/>
    <property type="evidence" value="ECO:0007669"/>
    <property type="project" value="InterPro"/>
</dbReference>
<protein>
    <recommendedName>
        <fullName evidence="8">Zn(2)-C6 fungal-type domain-containing protein</fullName>
    </recommendedName>
</protein>
<keyword evidence="4" id="KW-0238">DNA-binding</keyword>
<dbReference type="SMART" id="SM00906">
    <property type="entry name" value="Fungal_trans"/>
    <property type="match status" value="1"/>
</dbReference>
<dbReference type="Proteomes" id="UP001150941">
    <property type="component" value="Unassembled WGS sequence"/>
</dbReference>
<keyword evidence="10" id="KW-1185">Reference proteome</keyword>
<dbReference type="InterPro" id="IPR001138">
    <property type="entry name" value="Zn2Cys6_DnaBD"/>
</dbReference>
<dbReference type="PANTHER" id="PTHR31001">
    <property type="entry name" value="UNCHARACTERIZED TRANSCRIPTIONAL REGULATORY PROTEIN"/>
    <property type="match status" value="1"/>
</dbReference>
<dbReference type="CDD" id="cd00067">
    <property type="entry name" value="GAL4"/>
    <property type="match status" value="1"/>
</dbReference>
<dbReference type="PROSITE" id="PS50048">
    <property type="entry name" value="ZN2_CY6_FUNGAL_2"/>
    <property type="match status" value="1"/>
</dbReference>
<dbReference type="CDD" id="cd12148">
    <property type="entry name" value="fungal_TF_MHR"/>
    <property type="match status" value="1"/>
</dbReference>
<sequence length="813" mass="90941">MSFNSGSPDGPNNTPPSENSPNSGAPTAPASAPRASLDSSRSCVTCRRRKVRCNKRSPCSNCARAGIDCIFPPPGRAPRKSKRPPDAELLSRLRRLEGVIEHLSGKNGEEQSPESLLNVSANTAVPATSNTTTKVVVGTAAAPTDAKDGTDCPFADSDPKKIASHKFENEFGRLVIDEGKSRYVSNRLWASLGDEIEELQDILDPSESEGEDYPSPESSQSGSHDSFLFGFYSVAHSLREYHPPLQHVSKLWDAYKDNVAPLVVILHRPSARNLLIEAARSPENLDKNSEALVFAIYLSAIVSLKPDECVSLLGEDRATLVRRYRFAVEQALARANFLNTQSMVLLQAAVLFLTSIRREDDSKFNWSMDGLVVRIAQGLGLHRDGTNFGLKPFETEMRRRLWWHICLMDIRSSEDHGSDPLIHENMFDVRLPLNVNDEDLYPEMVEPPQERVACTDVTFCLIRCEITGALRRANYTCPGKQLAAHQAPSTDRCEKMIQLLSGRIEERYIQYCNMDVPIHWASATVARLILAKLWLIIHHPMTRKDRQANLPKATRHSLFMTSIELLEFGRLLETDPKTARWGWLFRCNVQWHAVAFVLSEICVRPICPVTDRAWNAVNGIYSDWKIQGNTKKGMLWRPLDALMKRAKATRIRQQEELRLKFGPHISPTDFTPVSGNLHPLPQIHMPESAEPPPYEVNQNMEKLSALPPTVSSIDLGGPWQTLQNIFPDTNILAPVENDISTLPMPEPASSSILPSGLSFNDPINTSFDAPEAVADQTQLSWEEWDQVMRDFQLDVENDGSTTAQNANVTEWFV</sequence>
<feature type="compositionally biased region" description="Acidic residues" evidence="7">
    <location>
        <begin position="205"/>
        <end position="214"/>
    </location>
</feature>
<evidence type="ECO:0000313" key="9">
    <source>
        <dbReference type="EMBL" id="KAJ5246088.1"/>
    </source>
</evidence>
<dbReference type="EMBL" id="JAPQKS010000002">
    <property type="protein sequence ID" value="KAJ5246088.1"/>
    <property type="molecule type" value="Genomic_DNA"/>
</dbReference>
<dbReference type="Pfam" id="PF00172">
    <property type="entry name" value="Zn_clus"/>
    <property type="match status" value="1"/>
</dbReference>
<comment type="subcellular location">
    <subcellularLocation>
        <location evidence="1">Nucleus</location>
    </subcellularLocation>
</comment>
<dbReference type="GO" id="GO:0005634">
    <property type="term" value="C:nucleus"/>
    <property type="evidence" value="ECO:0007669"/>
    <property type="project" value="UniProtKB-SubCell"/>
</dbReference>
<dbReference type="SMART" id="SM00066">
    <property type="entry name" value="GAL4"/>
    <property type="match status" value="1"/>
</dbReference>
<dbReference type="GO" id="GO:0008270">
    <property type="term" value="F:zinc ion binding"/>
    <property type="evidence" value="ECO:0007669"/>
    <property type="project" value="InterPro"/>
</dbReference>
<reference evidence="9" key="2">
    <citation type="journal article" date="2023" name="IMA Fungus">
        <title>Comparative genomic study of the Penicillium genus elucidates a diverse pangenome and 15 lateral gene transfer events.</title>
        <authorList>
            <person name="Petersen C."/>
            <person name="Sorensen T."/>
            <person name="Nielsen M.R."/>
            <person name="Sondergaard T.E."/>
            <person name="Sorensen J.L."/>
            <person name="Fitzpatrick D.A."/>
            <person name="Frisvad J.C."/>
            <person name="Nielsen K.L."/>
        </authorList>
    </citation>
    <scope>NUCLEOTIDE SEQUENCE</scope>
    <source>
        <strain evidence="9">IBT 19713</strain>
    </source>
</reference>
<dbReference type="SUPFAM" id="SSF57701">
    <property type="entry name" value="Zn2/Cys6 DNA-binding domain"/>
    <property type="match status" value="1"/>
</dbReference>
<evidence type="ECO:0000256" key="5">
    <source>
        <dbReference type="ARBA" id="ARBA00023163"/>
    </source>
</evidence>
<keyword evidence="6" id="KW-0539">Nucleus</keyword>
<dbReference type="InterPro" id="IPR007219">
    <property type="entry name" value="XnlR_reg_dom"/>
</dbReference>
<dbReference type="AlphaFoldDB" id="A0A9W9PI48"/>
<keyword evidence="2" id="KW-0479">Metal-binding</keyword>
<name>A0A9W9PI48_9EURO</name>
<comment type="caution">
    <text evidence="9">The sequence shown here is derived from an EMBL/GenBank/DDBJ whole genome shotgun (WGS) entry which is preliminary data.</text>
</comment>
<dbReference type="PROSITE" id="PS00463">
    <property type="entry name" value="ZN2_CY6_FUNGAL_1"/>
    <property type="match status" value="1"/>
</dbReference>
<evidence type="ECO:0000256" key="3">
    <source>
        <dbReference type="ARBA" id="ARBA00023015"/>
    </source>
</evidence>
<feature type="domain" description="Zn(2)-C6 fungal-type" evidence="8">
    <location>
        <begin position="42"/>
        <end position="71"/>
    </location>
</feature>
<feature type="region of interest" description="Disordered" evidence="7">
    <location>
        <begin position="1"/>
        <end position="47"/>
    </location>
</feature>